<reference evidence="1" key="1">
    <citation type="submission" date="2020-02" db="EMBL/GenBank/DDBJ databases">
        <title>Genome sequencing of the panga catfish, Pangasius djambal.</title>
        <authorList>
            <person name="Wen M."/>
            <person name="Zahm M."/>
            <person name="Roques C."/>
            <person name="Cabau C."/>
            <person name="Klopp C."/>
            <person name="Donnadieu C."/>
            <person name="Jouanno E."/>
            <person name="Avarre J.-C."/>
            <person name="Campet M."/>
            <person name="Ha T."/>
            <person name="Dugue R."/>
            <person name="Lampietro C."/>
            <person name="Louis A."/>
            <person name="Herpin A."/>
            <person name="Echchiki A."/>
            <person name="Berthelot C."/>
            <person name="Parey E."/>
            <person name="Roest-Crollius H."/>
            <person name="Braasch I."/>
            <person name="Postlethwait J.H."/>
            <person name="Bobe J."/>
            <person name="Montfort J."/>
            <person name="Bouchez O."/>
            <person name="Begum T."/>
            <person name="Schartl M."/>
            <person name="Gustiano R."/>
            <person name="Guiguen Y."/>
        </authorList>
    </citation>
    <scope>NUCLEOTIDE SEQUENCE</scope>
    <source>
        <strain evidence="1">Pdj_M5554</strain>
    </source>
</reference>
<evidence type="ECO:0000313" key="2">
    <source>
        <dbReference type="Proteomes" id="UP000830395"/>
    </source>
</evidence>
<dbReference type="EMBL" id="CM040982">
    <property type="protein sequence ID" value="MCJ8735492.1"/>
    <property type="molecule type" value="Genomic_DNA"/>
</dbReference>
<sequence>MVVIDVKPLSGFRVDETSVQRVNSNSKSTDGAVKRVDKIDGRAIIYLNGLTNGEEKVYTLKIVQDLPVENLKPAVVKVYDYYET</sequence>
<keyword evidence="2" id="KW-1185">Reference proteome</keyword>
<feature type="non-terminal residue" evidence="1">
    <location>
        <position position="84"/>
    </location>
</feature>
<organism evidence="1 2">
    <name type="scientific">Pangasius djambal</name>
    <dbReference type="NCBI Taxonomy" id="1691987"/>
    <lineage>
        <taxon>Eukaryota</taxon>
        <taxon>Metazoa</taxon>
        <taxon>Chordata</taxon>
        <taxon>Craniata</taxon>
        <taxon>Vertebrata</taxon>
        <taxon>Euteleostomi</taxon>
        <taxon>Actinopterygii</taxon>
        <taxon>Neopterygii</taxon>
        <taxon>Teleostei</taxon>
        <taxon>Ostariophysi</taxon>
        <taxon>Siluriformes</taxon>
        <taxon>Pangasiidae</taxon>
        <taxon>Pangasius</taxon>
    </lineage>
</organism>
<name>A0ACC5YIN5_9TELE</name>
<dbReference type="Proteomes" id="UP000830395">
    <property type="component" value="Chromosome 8"/>
</dbReference>
<comment type="caution">
    <text evidence="1">The sequence shown here is derived from an EMBL/GenBank/DDBJ whole genome shotgun (WGS) entry which is preliminary data.</text>
</comment>
<evidence type="ECO:0000313" key="1">
    <source>
        <dbReference type="EMBL" id="MCJ8735492.1"/>
    </source>
</evidence>
<proteinExistence type="predicted"/>
<gene>
    <name evidence="1" type="ORF">PDJAM_G00246940</name>
</gene>
<protein>
    <submittedName>
        <fullName evidence="1">Uncharacterized protein</fullName>
    </submittedName>
</protein>
<accession>A0ACC5YIN5</accession>